<name>A0ABS2T2F8_9BACI</name>
<keyword evidence="1" id="KW-0472">Membrane</keyword>
<organism evidence="2 3">
    <name type="scientific">Shouchella xiaoxiensis</name>
    <dbReference type="NCBI Taxonomy" id="766895"/>
    <lineage>
        <taxon>Bacteria</taxon>
        <taxon>Bacillati</taxon>
        <taxon>Bacillota</taxon>
        <taxon>Bacilli</taxon>
        <taxon>Bacillales</taxon>
        <taxon>Bacillaceae</taxon>
        <taxon>Shouchella</taxon>
    </lineage>
</organism>
<accession>A0ABS2T2F8</accession>
<protein>
    <submittedName>
        <fullName evidence="2">Uncharacterized protein</fullName>
    </submittedName>
</protein>
<keyword evidence="3" id="KW-1185">Reference proteome</keyword>
<evidence type="ECO:0000313" key="2">
    <source>
        <dbReference type="EMBL" id="MBM7841200.1"/>
    </source>
</evidence>
<proteinExistence type="predicted"/>
<evidence type="ECO:0000256" key="1">
    <source>
        <dbReference type="SAM" id="Phobius"/>
    </source>
</evidence>
<reference evidence="2" key="1">
    <citation type="submission" date="2021-01" db="EMBL/GenBank/DDBJ databases">
        <title>Genomic Encyclopedia of Type Strains, Phase IV (KMG-IV): sequencing the most valuable type-strain genomes for metagenomic binning, comparative biology and taxonomic classification.</title>
        <authorList>
            <person name="Goeker M."/>
        </authorList>
    </citation>
    <scope>NUCLEOTIDE SEQUENCE</scope>
    <source>
        <strain evidence="2">DSM 21943</strain>
    </source>
</reference>
<gene>
    <name evidence="2" type="ORF">JOC54_004501</name>
</gene>
<comment type="caution">
    <text evidence="2">The sequence shown here is derived from an EMBL/GenBank/DDBJ whole genome shotgun (WGS) entry which is preliminary data.</text>
</comment>
<dbReference type="EMBL" id="JAFBCV010000024">
    <property type="protein sequence ID" value="MBM7841200.1"/>
    <property type="molecule type" value="Genomic_DNA"/>
</dbReference>
<keyword evidence="1" id="KW-0812">Transmembrane</keyword>
<keyword evidence="1" id="KW-1133">Transmembrane helix</keyword>
<feature type="transmembrane region" description="Helical" evidence="1">
    <location>
        <begin position="39"/>
        <end position="57"/>
    </location>
</feature>
<sequence>MRILIYLVLMVSAFTLYYYAGEHFYEQDESSIRRVFRTGFRVLLINVMVYMTYRLFVKKSSKKS</sequence>
<evidence type="ECO:0000313" key="3">
    <source>
        <dbReference type="Proteomes" id="UP001179280"/>
    </source>
</evidence>
<dbReference type="Proteomes" id="UP001179280">
    <property type="component" value="Unassembled WGS sequence"/>
</dbReference>